<dbReference type="RefSeq" id="XP_003176429.1">
    <property type="nucleotide sequence ID" value="XM_003176381.1"/>
</dbReference>
<evidence type="ECO:0000313" key="2">
    <source>
        <dbReference type="Proteomes" id="UP000002669"/>
    </source>
</evidence>
<gene>
    <name evidence="1" type="ORF">MGYG_00517</name>
</gene>
<dbReference type="EMBL" id="DS989822">
    <property type="protein sequence ID" value="EFQ97477.1"/>
    <property type="molecule type" value="Genomic_DNA"/>
</dbReference>
<organism evidence="2">
    <name type="scientific">Arthroderma gypseum (strain ATCC MYA-4604 / CBS 118893)</name>
    <name type="common">Microsporum gypseum</name>
    <dbReference type="NCBI Taxonomy" id="535722"/>
    <lineage>
        <taxon>Eukaryota</taxon>
        <taxon>Fungi</taxon>
        <taxon>Dikarya</taxon>
        <taxon>Ascomycota</taxon>
        <taxon>Pezizomycotina</taxon>
        <taxon>Eurotiomycetes</taxon>
        <taxon>Eurotiomycetidae</taxon>
        <taxon>Onygenales</taxon>
        <taxon>Arthrodermataceae</taxon>
        <taxon>Nannizzia</taxon>
    </lineage>
</organism>
<protein>
    <submittedName>
        <fullName evidence="1">Uncharacterized protein</fullName>
    </submittedName>
</protein>
<dbReference type="InParanoid" id="E5R066"/>
<proteinExistence type="predicted"/>
<sequence length="105" mass="11975">MRGLGSHMTLIKLYRFRLFFFGRRKARRRRERDDRKQTTTKLWTAVVLSHMQAGMKYIQAASSSNGSDTLWKDGTGPSGEERAFIPIVISLRSTLGLANTLYGVH</sequence>
<accession>E5R066</accession>
<evidence type="ECO:0000313" key="1">
    <source>
        <dbReference type="EMBL" id="EFQ97477.1"/>
    </source>
</evidence>
<name>E5R066_ARTGP</name>
<dbReference type="HOGENOM" id="CLU_2235948_0_0_1"/>
<dbReference type="Proteomes" id="UP000002669">
    <property type="component" value="Unassembled WGS sequence"/>
</dbReference>
<dbReference type="AlphaFoldDB" id="E5R066"/>
<reference evidence="2" key="1">
    <citation type="journal article" date="2012" name="MBio">
        <title>Comparative genome analysis of Trichophyton rubrum and related dermatophytes reveals candidate genes involved in infection.</title>
        <authorList>
            <person name="Martinez D.A."/>
            <person name="Oliver B.G."/>
            <person name="Graeser Y."/>
            <person name="Goldberg J.M."/>
            <person name="Li W."/>
            <person name="Martinez-Rossi N.M."/>
            <person name="Monod M."/>
            <person name="Shelest E."/>
            <person name="Barton R.C."/>
            <person name="Birch E."/>
            <person name="Brakhage A.A."/>
            <person name="Chen Z."/>
            <person name="Gurr S.J."/>
            <person name="Heiman D."/>
            <person name="Heitman J."/>
            <person name="Kosti I."/>
            <person name="Rossi A."/>
            <person name="Saif S."/>
            <person name="Samalova M."/>
            <person name="Saunders C.W."/>
            <person name="Shea T."/>
            <person name="Summerbell R.C."/>
            <person name="Xu J."/>
            <person name="Young S."/>
            <person name="Zeng Q."/>
            <person name="Birren B.W."/>
            <person name="Cuomo C.A."/>
            <person name="White T.C."/>
        </authorList>
    </citation>
    <scope>NUCLEOTIDE SEQUENCE [LARGE SCALE GENOMIC DNA]</scope>
    <source>
        <strain evidence="2">ATCC MYA-4604 / CBS 118893</strain>
    </source>
</reference>
<dbReference type="GeneID" id="10031746"/>
<dbReference type="VEuPathDB" id="FungiDB:MGYG_00517"/>
<keyword evidence="2" id="KW-1185">Reference proteome</keyword>